<dbReference type="RefSeq" id="WP_169498210.1">
    <property type="nucleotide sequence ID" value="NZ_JABBFZ010000006.1"/>
</dbReference>
<protein>
    <submittedName>
        <fullName evidence="1">GpE family phage tail protein</fullName>
    </submittedName>
</protein>
<dbReference type="Pfam" id="PF06528">
    <property type="entry name" value="Phage_P2_GpE"/>
    <property type="match status" value="1"/>
</dbReference>
<comment type="caution">
    <text evidence="1">The sequence shown here is derived from an EMBL/GenBank/DDBJ whole genome shotgun (WGS) entry which is preliminary data.</text>
</comment>
<dbReference type="Proteomes" id="UP000583127">
    <property type="component" value="Unassembled WGS sequence"/>
</dbReference>
<gene>
    <name evidence="1" type="ORF">HHL14_13120</name>
</gene>
<name>A0A7X9X5H5_9BURK</name>
<dbReference type="InterPro" id="IPR009493">
    <property type="entry name" value="P2_GpE"/>
</dbReference>
<accession>A0A7X9X5H5</accession>
<evidence type="ECO:0000313" key="1">
    <source>
        <dbReference type="EMBL" id="NML31775.1"/>
    </source>
</evidence>
<dbReference type="EMBL" id="JABBFZ010000006">
    <property type="protein sequence ID" value="NML31775.1"/>
    <property type="molecule type" value="Genomic_DNA"/>
</dbReference>
<reference evidence="1 2" key="1">
    <citation type="submission" date="2020-04" db="EMBL/GenBank/DDBJ databases">
        <title>Paraburkholderia sp. G-4-1-8 isolated from soil.</title>
        <authorList>
            <person name="Dahal R.H."/>
        </authorList>
    </citation>
    <scope>NUCLEOTIDE SEQUENCE [LARGE SCALE GENOMIC DNA]</scope>
    <source>
        <strain evidence="1 2">G-4-1-8</strain>
    </source>
</reference>
<evidence type="ECO:0000313" key="2">
    <source>
        <dbReference type="Proteomes" id="UP000583127"/>
    </source>
</evidence>
<sequence length="48" mass="5620">MADIATVFHWSPEVMGAMSVDELADWRERARARYESDVLARNPWVKKK</sequence>
<organism evidence="1 2">
    <name type="scientific">Paraburkholderia antibiotica</name>
    <dbReference type="NCBI Taxonomy" id="2728839"/>
    <lineage>
        <taxon>Bacteria</taxon>
        <taxon>Pseudomonadati</taxon>
        <taxon>Pseudomonadota</taxon>
        <taxon>Betaproteobacteria</taxon>
        <taxon>Burkholderiales</taxon>
        <taxon>Burkholderiaceae</taxon>
        <taxon>Paraburkholderia</taxon>
    </lineage>
</organism>
<proteinExistence type="predicted"/>
<dbReference type="AlphaFoldDB" id="A0A7X9X5H5"/>
<keyword evidence="2" id="KW-1185">Reference proteome</keyword>